<keyword evidence="2" id="KW-1185">Reference proteome</keyword>
<proteinExistence type="predicted"/>
<comment type="caution">
    <text evidence="1">The sequence shown here is derived from an EMBL/GenBank/DDBJ whole genome shotgun (WGS) entry which is preliminary data.</text>
</comment>
<dbReference type="Proteomes" id="UP001064048">
    <property type="component" value="Chromosome 15"/>
</dbReference>
<sequence length="248" mass="27826">MDHYLTTYRKDYLWPNLPGSGGGEAMAGRLLSEELAFYQACMQHSRPPDCRCPQYSGGQQPQLPPGKEGGWSRNEIMGPLLDPKLYPVKVGASPETDTSRYDQPNAFLDKLQSKYPMLYSILQNEASPELKQRIDRDRNKTTYQVDFCESGPGAKFEGLQRAADDSGTGPCAQPMRLPGDPCRVAPKQRIDVVSGTASRQDRVPRQRVQTRGDHHAGQTTQKITVKLSVYTNNHGVYCGHCSWLFNFW</sequence>
<accession>A0ACC0KXS4</accession>
<dbReference type="EMBL" id="CM046115">
    <property type="protein sequence ID" value="KAI8441164.1"/>
    <property type="molecule type" value="Genomic_DNA"/>
</dbReference>
<organism evidence="1 2">
    <name type="scientific">Choristoneura fumiferana</name>
    <name type="common">Spruce budworm moth</name>
    <name type="synonym">Archips fumiferana</name>
    <dbReference type="NCBI Taxonomy" id="7141"/>
    <lineage>
        <taxon>Eukaryota</taxon>
        <taxon>Metazoa</taxon>
        <taxon>Ecdysozoa</taxon>
        <taxon>Arthropoda</taxon>
        <taxon>Hexapoda</taxon>
        <taxon>Insecta</taxon>
        <taxon>Pterygota</taxon>
        <taxon>Neoptera</taxon>
        <taxon>Endopterygota</taxon>
        <taxon>Lepidoptera</taxon>
        <taxon>Glossata</taxon>
        <taxon>Ditrysia</taxon>
        <taxon>Tortricoidea</taxon>
        <taxon>Tortricidae</taxon>
        <taxon>Tortricinae</taxon>
        <taxon>Choristoneura</taxon>
    </lineage>
</organism>
<evidence type="ECO:0000313" key="2">
    <source>
        <dbReference type="Proteomes" id="UP001064048"/>
    </source>
</evidence>
<name>A0ACC0KXS4_CHOFU</name>
<evidence type="ECO:0000313" key="1">
    <source>
        <dbReference type="EMBL" id="KAI8441164.1"/>
    </source>
</evidence>
<protein>
    <submittedName>
        <fullName evidence="1">Uncharacterized protein</fullName>
    </submittedName>
</protein>
<reference evidence="1 2" key="1">
    <citation type="journal article" date="2022" name="Genome Biol. Evol.">
        <title>The Spruce Budworm Genome: Reconstructing the Evolutionary History of Antifreeze Proteins.</title>
        <authorList>
            <person name="Beliveau C."/>
            <person name="Gagne P."/>
            <person name="Picq S."/>
            <person name="Vernygora O."/>
            <person name="Keeling C.I."/>
            <person name="Pinkney K."/>
            <person name="Doucet D."/>
            <person name="Wen F."/>
            <person name="Johnston J.S."/>
            <person name="Maaroufi H."/>
            <person name="Boyle B."/>
            <person name="Laroche J."/>
            <person name="Dewar K."/>
            <person name="Juretic N."/>
            <person name="Blackburn G."/>
            <person name="Nisole A."/>
            <person name="Brunet B."/>
            <person name="Brandao M."/>
            <person name="Lumley L."/>
            <person name="Duan J."/>
            <person name="Quan G."/>
            <person name="Lucarotti C.J."/>
            <person name="Roe A.D."/>
            <person name="Sperling F.A.H."/>
            <person name="Levesque R.C."/>
            <person name="Cusson M."/>
        </authorList>
    </citation>
    <scope>NUCLEOTIDE SEQUENCE [LARGE SCALE GENOMIC DNA]</scope>
    <source>
        <strain evidence="1">Glfc:IPQL:Cfum</strain>
    </source>
</reference>
<gene>
    <name evidence="1" type="ORF">MSG28_009402</name>
</gene>